<dbReference type="Gene3D" id="3.30.200.20">
    <property type="entry name" value="Phosphorylase Kinase, domain 1"/>
    <property type="match status" value="1"/>
</dbReference>
<evidence type="ECO:0000313" key="13">
    <source>
        <dbReference type="Proteomes" id="UP000187209"/>
    </source>
</evidence>
<dbReference type="PROSITE" id="PS00108">
    <property type="entry name" value="PROTEIN_KINASE_ST"/>
    <property type="match status" value="1"/>
</dbReference>
<keyword evidence="7" id="KW-0067">ATP-binding</keyword>
<evidence type="ECO:0000256" key="10">
    <source>
        <dbReference type="ARBA" id="ARBA00051680"/>
    </source>
</evidence>
<comment type="catalytic activity">
    <reaction evidence="10">
        <text>L-tyrosyl-[protein] + ATP = O-phospho-L-tyrosyl-[protein] + ADP + H(+)</text>
        <dbReference type="Rhea" id="RHEA:10596"/>
        <dbReference type="Rhea" id="RHEA-COMP:10136"/>
        <dbReference type="Rhea" id="RHEA-COMP:20101"/>
        <dbReference type="ChEBI" id="CHEBI:15378"/>
        <dbReference type="ChEBI" id="CHEBI:30616"/>
        <dbReference type="ChEBI" id="CHEBI:46858"/>
        <dbReference type="ChEBI" id="CHEBI:61978"/>
        <dbReference type="ChEBI" id="CHEBI:456216"/>
        <dbReference type="EC" id="2.7.12.1"/>
    </reaction>
</comment>
<name>A0A1R2C8H5_9CILI</name>
<dbReference type="PANTHER" id="PTHR24058:SF22">
    <property type="entry name" value="DUAL SPECIFICITY TYROSINE-PHOSPHORYLATION-REGULATED KINASE 4"/>
    <property type="match status" value="1"/>
</dbReference>
<evidence type="ECO:0000256" key="1">
    <source>
        <dbReference type="ARBA" id="ARBA00008867"/>
    </source>
</evidence>
<keyword evidence="13" id="KW-1185">Reference proteome</keyword>
<evidence type="ECO:0000259" key="11">
    <source>
        <dbReference type="PROSITE" id="PS50011"/>
    </source>
</evidence>
<feature type="domain" description="Protein kinase" evidence="11">
    <location>
        <begin position="183"/>
        <end position="478"/>
    </location>
</feature>
<reference evidence="12 13" key="1">
    <citation type="submission" date="2016-11" db="EMBL/GenBank/DDBJ databases">
        <title>The macronuclear genome of Stentor coeruleus: a giant cell with tiny introns.</title>
        <authorList>
            <person name="Slabodnick M."/>
            <person name="Ruby J.G."/>
            <person name="Reiff S.B."/>
            <person name="Swart E.C."/>
            <person name="Gosai S."/>
            <person name="Prabakaran S."/>
            <person name="Witkowska E."/>
            <person name="Larue G.E."/>
            <person name="Fisher S."/>
            <person name="Freeman R.M."/>
            <person name="Gunawardena J."/>
            <person name="Chu W."/>
            <person name="Stover N.A."/>
            <person name="Gregory B.D."/>
            <person name="Nowacki M."/>
            <person name="Derisi J."/>
            <person name="Roy S.W."/>
            <person name="Marshall W.F."/>
            <person name="Sood P."/>
        </authorList>
    </citation>
    <scope>NUCLEOTIDE SEQUENCE [LARGE SCALE GENOMIC DNA]</scope>
    <source>
        <strain evidence="12">WM001</strain>
    </source>
</reference>
<evidence type="ECO:0000256" key="5">
    <source>
        <dbReference type="ARBA" id="ARBA00022741"/>
    </source>
</evidence>
<evidence type="ECO:0000256" key="3">
    <source>
        <dbReference type="ARBA" id="ARBA00022527"/>
    </source>
</evidence>
<dbReference type="EMBL" id="MPUH01000241">
    <property type="protein sequence ID" value="OMJ85296.1"/>
    <property type="molecule type" value="Genomic_DNA"/>
</dbReference>
<proteinExistence type="inferred from homology"/>
<dbReference type="Gene3D" id="3.30.10.30">
    <property type="entry name" value="DYRK"/>
    <property type="match status" value="1"/>
</dbReference>
<dbReference type="AlphaFoldDB" id="A0A1R2C8H5"/>
<evidence type="ECO:0000256" key="7">
    <source>
        <dbReference type="ARBA" id="ARBA00022840"/>
    </source>
</evidence>
<dbReference type="Gene3D" id="1.10.510.10">
    <property type="entry name" value="Transferase(Phosphotransferase) domain 1"/>
    <property type="match status" value="1"/>
</dbReference>
<dbReference type="InterPro" id="IPR050494">
    <property type="entry name" value="Ser_Thr_dual-spec_kinase"/>
</dbReference>
<dbReference type="SMART" id="SM00220">
    <property type="entry name" value="S_TKc"/>
    <property type="match status" value="1"/>
</dbReference>
<dbReference type="GO" id="GO:0005856">
    <property type="term" value="C:cytoskeleton"/>
    <property type="evidence" value="ECO:0007669"/>
    <property type="project" value="TreeGrafter"/>
</dbReference>
<sequence>MQKPTKIPTISLSNSPESQKKLKLVFQTPKHKHTSSLITPKASNIKCKPLTTLVSQSKLSISKLMSPSVACLKLNSKHKHAFSEHIPGSNKNSKLIKEKQISSPEKKPTWKNMLLPITSETALQLFSSSLNLHEQTEIISYTEIYYIAYGIPKLKPTLQNNFIFDDDKGDYKIFISDQIAYRYEIKSLMGRGSFGQVVKAYDHKEKKEIALKIIKNRPRFYQQALEEIEILKYIKDKDPNEVYCVVHLLGSFVFRNHMCIMFEMLSIDLYQYIKLNKFQGLPLPTIKKLARQILQALRLIDRYKIIHCDLKPENILLKSITGTALKVIDFGSACFYEKRMYTYIQSRFYRSPEVILGLSYTTSIDMWSFGCILSELYTGRPIFPGENESDQLLCIMEVLGLPPEYLLDKGTRVKLFFDDNKPKIVQNSKGKKRYPGTKNLRDILFECDDGFYDLVEQCLEWDHNKRITPDEALLHDWMLEEDQMQKVKKNIHQRTCSDVNLLNFPKRFDKLGSFIEETSNIAS</sequence>
<keyword evidence="4" id="KW-0808">Transferase</keyword>
<comment type="caution">
    <text evidence="12">The sequence shown here is derived from an EMBL/GenBank/DDBJ whole genome shotgun (WGS) entry which is preliminary data.</text>
</comment>
<dbReference type="OrthoDB" id="9332038at2759"/>
<evidence type="ECO:0000256" key="9">
    <source>
        <dbReference type="ARBA" id="ARBA00049308"/>
    </source>
</evidence>
<keyword evidence="3" id="KW-0723">Serine/threonine-protein kinase</keyword>
<dbReference type="GO" id="GO:0005524">
    <property type="term" value="F:ATP binding"/>
    <property type="evidence" value="ECO:0007669"/>
    <property type="project" value="UniProtKB-KW"/>
</dbReference>
<dbReference type="InterPro" id="IPR000719">
    <property type="entry name" value="Prot_kinase_dom"/>
</dbReference>
<evidence type="ECO:0000313" key="12">
    <source>
        <dbReference type="EMBL" id="OMJ85296.1"/>
    </source>
</evidence>
<keyword evidence="6" id="KW-0418">Kinase</keyword>
<keyword evidence="5" id="KW-0547">Nucleotide-binding</keyword>
<evidence type="ECO:0000256" key="8">
    <source>
        <dbReference type="ARBA" id="ARBA00049003"/>
    </source>
</evidence>
<evidence type="ECO:0000256" key="6">
    <source>
        <dbReference type="ARBA" id="ARBA00022777"/>
    </source>
</evidence>
<dbReference type="SUPFAM" id="SSF56112">
    <property type="entry name" value="Protein kinase-like (PK-like)"/>
    <property type="match status" value="1"/>
</dbReference>
<dbReference type="GO" id="GO:0004674">
    <property type="term" value="F:protein serine/threonine kinase activity"/>
    <property type="evidence" value="ECO:0007669"/>
    <property type="project" value="UniProtKB-KW"/>
</dbReference>
<dbReference type="InterPro" id="IPR011009">
    <property type="entry name" value="Kinase-like_dom_sf"/>
</dbReference>
<gene>
    <name evidence="12" type="ORF">SteCoe_13388</name>
</gene>
<dbReference type="FunFam" id="1.10.510.10:FF:000624">
    <property type="entry name" value="Mitogen-activated protein kinase"/>
    <property type="match status" value="1"/>
</dbReference>
<dbReference type="Proteomes" id="UP000187209">
    <property type="component" value="Unassembled WGS sequence"/>
</dbReference>
<protein>
    <recommendedName>
        <fullName evidence="2">dual-specificity kinase</fullName>
        <ecNumber evidence="2">2.7.12.1</ecNumber>
    </recommendedName>
</protein>
<organism evidence="12 13">
    <name type="scientific">Stentor coeruleus</name>
    <dbReference type="NCBI Taxonomy" id="5963"/>
    <lineage>
        <taxon>Eukaryota</taxon>
        <taxon>Sar</taxon>
        <taxon>Alveolata</taxon>
        <taxon>Ciliophora</taxon>
        <taxon>Postciliodesmatophora</taxon>
        <taxon>Heterotrichea</taxon>
        <taxon>Heterotrichida</taxon>
        <taxon>Stentoridae</taxon>
        <taxon>Stentor</taxon>
    </lineage>
</organism>
<accession>A0A1R2C8H5</accession>
<dbReference type="PANTHER" id="PTHR24058">
    <property type="entry name" value="DUAL SPECIFICITY PROTEIN KINASE"/>
    <property type="match status" value="1"/>
</dbReference>
<dbReference type="EC" id="2.7.12.1" evidence="2"/>
<dbReference type="InterPro" id="IPR042521">
    <property type="entry name" value="DYRK"/>
</dbReference>
<dbReference type="GO" id="GO:0004712">
    <property type="term" value="F:protein serine/threonine/tyrosine kinase activity"/>
    <property type="evidence" value="ECO:0007669"/>
    <property type="project" value="UniProtKB-EC"/>
</dbReference>
<comment type="catalytic activity">
    <reaction evidence="9">
        <text>L-threonyl-[protein] + ATP = O-phospho-L-threonyl-[protein] + ADP + H(+)</text>
        <dbReference type="Rhea" id="RHEA:46608"/>
        <dbReference type="Rhea" id="RHEA-COMP:11060"/>
        <dbReference type="Rhea" id="RHEA-COMP:11605"/>
        <dbReference type="ChEBI" id="CHEBI:15378"/>
        <dbReference type="ChEBI" id="CHEBI:30013"/>
        <dbReference type="ChEBI" id="CHEBI:30616"/>
        <dbReference type="ChEBI" id="CHEBI:61977"/>
        <dbReference type="ChEBI" id="CHEBI:456216"/>
        <dbReference type="EC" id="2.7.12.1"/>
    </reaction>
</comment>
<dbReference type="InterPro" id="IPR008271">
    <property type="entry name" value="Ser/Thr_kinase_AS"/>
</dbReference>
<dbReference type="CDD" id="cd14210">
    <property type="entry name" value="PKc_DYRK"/>
    <property type="match status" value="1"/>
</dbReference>
<evidence type="ECO:0000256" key="4">
    <source>
        <dbReference type="ARBA" id="ARBA00022679"/>
    </source>
</evidence>
<dbReference type="Pfam" id="PF00069">
    <property type="entry name" value="Pkinase"/>
    <property type="match status" value="1"/>
</dbReference>
<evidence type="ECO:0000256" key="2">
    <source>
        <dbReference type="ARBA" id="ARBA00013203"/>
    </source>
</evidence>
<comment type="catalytic activity">
    <reaction evidence="8">
        <text>L-seryl-[protein] + ATP = O-phospho-L-seryl-[protein] + ADP + H(+)</text>
        <dbReference type="Rhea" id="RHEA:17989"/>
        <dbReference type="Rhea" id="RHEA-COMP:9863"/>
        <dbReference type="Rhea" id="RHEA-COMP:11604"/>
        <dbReference type="ChEBI" id="CHEBI:15378"/>
        <dbReference type="ChEBI" id="CHEBI:29999"/>
        <dbReference type="ChEBI" id="CHEBI:30616"/>
        <dbReference type="ChEBI" id="CHEBI:83421"/>
        <dbReference type="ChEBI" id="CHEBI:456216"/>
        <dbReference type="EC" id="2.7.12.1"/>
    </reaction>
</comment>
<dbReference type="PROSITE" id="PS50011">
    <property type="entry name" value="PROTEIN_KINASE_DOM"/>
    <property type="match status" value="1"/>
</dbReference>
<dbReference type="GO" id="GO:0005737">
    <property type="term" value="C:cytoplasm"/>
    <property type="evidence" value="ECO:0007669"/>
    <property type="project" value="TreeGrafter"/>
</dbReference>
<comment type="similarity">
    <text evidence="1">Belongs to the protein kinase superfamily. CMGC Ser/Thr protein kinase family. MNB/DYRK subfamily.</text>
</comment>